<feature type="transmembrane region" description="Helical" evidence="1">
    <location>
        <begin position="124"/>
        <end position="146"/>
    </location>
</feature>
<dbReference type="InterPro" id="IPR012651">
    <property type="entry name" value="Thia_Transptr_ThiT"/>
</dbReference>
<evidence type="ECO:0000313" key="2">
    <source>
        <dbReference type="EMBL" id="ATX71398.1"/>
    </source>
</evidence>
<feature type="transmembrane region" description="Helical" evidence="1">
    <location>
        <begin position="230"/>
        <end position="254"/>
    </location>
</feature>
<keyword evidence="1" id="KW-0472">Membrane</keyword>
<evidence type="ECO:0000256" key="1">
    <source>
        <dbReference type="SAM" id="Phobius"/>
    </source>
</evidence>
<keyword evidence="3" id="KW-1185">Reference proteome</keyword>
<dbReference type="AlphaFoldDB" id="A0A2K8KI83"/>
<dbReference type="Pfam" id="PF09515">
    <property type="entry name" value="Thia_YuaJ"/>
    <property type="match status" value="1"/>
</dbReference>
<dbReference type="RefSeq" id="WP_100254936.1">
    <property type="nucleotide sequence ID" value="NZ_CP015819.1"/>
</dbReference>
<dbReference type="EMBL" id="CP024870">
    <property type="protein sequence ID" value="ATX71398.1"/>
    <property type="molecule type" value="Genomic_DNA"/>
</dbReference>
<name>A0A2K8KI83_9MOLU</name>
<dbReference type="OrthoDB" id="389047at2"/>
<keyword evidence="1" id="KW-0812">Transmembrane</keyword>
<evidence type="ECO:0008006" key="4">
    <source>
        <dbReference type="Google" id="ProtNLM"/>
    </source>
</evidence>
<feature type="transmembrane region" description="Helical" evidence="1">
    <location>
        <begin position="284"/>
        <end position="304"/>
    </location>
</feature>
<organism evidence="2 3">
    <name type="scientific">Spiroplasma clarkii</name>
    <dbReference type="NCBI Taxonomy" id="2139"/>
    <lineage>
        <taxon>Bacteria</taxon>
        <taxon>Bacillati</taxon>
        <taxon>Mycoplasmatota</taxon>
        <taxon>Mollicutes</taxon>
        <taxon>Entomoplasmatales</taxon>
        <taxon>Spiroplasmataceae</taxon>
        <taxon>Spiroplasma</taxon>
    </lineage>
</organism>
<sequence length="314" mass="36122">MKKNTWNILTITLASLRSILLLGLLTWLAIVVASKNKVDANPLTANEKTLIIFCFIFAFLAFSLLTTNIVLLFIYDLNVFNIKVVILAVITLNIELLVYLVINWAEVFRTIRWSKPQKWSIFDITTMGLLLGIYLIIDYVSSFVPVMPFWITPSFKYVVLFFAAYILTFSCTFSLCIIIGFITIIMPGTAVMSPVQYIFDYFVPIMAFSLASFFRPIEKIDNKVVQILQWNLYVFVPMLIVYLSRVISGIAFWLNPAVYDGVSYEFNWNGAFTYSLIFNAFNSIVDYFVLVILTPMICIPLTVIKHKQEINRQQ</sequence>
<gene>
    <name evidence="2" type="ORF">SCLAR_v1c10980</name>
</gene>
<protein>
    <recommendedName>
        <fullName evidence="4">Thiamine transporter</fullName>
    </recommendedName>
</protein>
<feature type="transmembrane region" description="Helical" evidence="1">
    <location>
        <begin position="198"/>
        <end position="218"/>
    </location>
</feature>
<dbReference type="GO" id="GO:0015234">
    <property type="term" value="F:thiamine transmembrane transporter activity"/>
    <property type="evidence" value="ECO:0007669"/>
    <property type="project" value="InterPro"/>
</dbReference>
<accession>A0A2K8KI83</accession>
<feature type="transmembrane region" description="Helical" evidence="1">
    <location>
        <begin position="158"/>
        <end position="186"/>
    </location>
</feature>
<dbReference type="Proteomes" id="UP000231179">
    <property type="component" value="Chromosome"/>
</dbReference>
<feature type="transmembrane region" description="Helical" evidence="1">
    <location>
        <begin position="50"/>
        <end position="75"/>
    </location>
</feature>
<feature type="transmembrane region" description="Helical" evidence="1">
    <location>
        <begin position="84"/>
        <end position="104"/>
    </location>
</feature>
<dbReference type="GO" id="GO:0005886">
    <property type="term" value="C:plasma membrane"/>
    <property type="evidence" value="ECO:0007669"/>
    <property type="project" value="InterPro"/>
</dbReference>
<keyword evidence="1" id="KW-1133">Transmembrane helix</keyword>
<feature type="transmembrane region" description="Helical" evidence="1">
    <location>
        <begin position="7"/>
        <end position="30"/>
    </location>
</feature>
<proteinExistence type="predicted"/>
<evidence type="ECO:0000313" key="3">
    <source>
        <dbReference type="Proteomes" id="UP000231179"/>
    </source>
</evidence>
<reference evidence="2 3" key="1">
    <citation type="submission" date="2017-11" db="EMBL/GenBank/DDBJ databases">
        <title>Complete genome sequence of Spiroplasma clarkii CN-5 (DSM 19994).</title>
        <authorList>
            <person name="Tsai Y.-M."/>
            <person name="Chang A."/>
            <person name="Lo W.-S."/>
            <person name="Kuo C.-H."/>
        </authorList>
    </citation>
    <scope>NUCLEOTIDE SEQUENCE [LARGE SCALE GENOMIC DNA]</scope>
    <source>
        <strain evidence="2 3">CN-5</strain>
    </source>
</reference>
<dbReference type="Gene3D" id="1.10.1760.20">
    <property type="match status" value="1"/>
</dbReference>